<comment type="subunit">
    <text evidence="13">Component of the TIM23 complex at least composed of Tim23, Tim17 (Tim17a1, Tim17a2 or Tim17b1) and a Tim50.</text>
</comment>
<dbReference type="SMART" id="SM00577">
    <property type="entry name" value="CPDc"/>
    <property type="match status" value="1"/>
</dbReference>
<dbReference type="HOGENOM" id="CLU_048293_0_2_1"/>
<dbReference type="Proteomes" id="UP000007798">
    <property type="component" value="Unassembled WGS sequence"/>
</dbReference>
<dbReference type="Pfam" id="PF03031">
    <property type="entry name" value="NIF"/>
    <property type="match status" value="1"/>
</dbReference>
<reference evidence="17 18" key="1">
    <citation type="journal article" date="2007" name="Nature">
        <title>Evolution of genes and genomes on the Drosophila phylogeny.</title>
        <authorList>
            <consortium name="Drosophila 12 Genomes Consortium"/>
            <person name="Clark A.G."/>
            <person name="Eisen M.B."/>
            <person name="Smith D.R."/>
            <person name="Bergman C.M."/>
            <person name="Oliver B."/>
            <person name="Markow T.A."/>
            <person name="Kaufman T.C."/>
            <person name="Kellis M."/>
            <person name="Gelbart W."/>
            <person name="Iyer V.N."/>
            <person name="Pollard D.A."/>
            <person name="Sackton T.B."/>
            <person name="Larracuente A.M."/>
            <person name="Singh N.D."/>
            <person name="Abad J.P."/>
            <person name="Abt D.N."/>
            <person name="Adryan B."/>
            <person name="Aguade M."/>
            <person name="Akashi H."/>
            <person name="Anderson W.W."/>
            <person name="Aquadro C.F."/>
            <person name="Ardell D.H."/>
            <person name="Arguello R."/>
            <person name="Artieri C.G."/>
            <person name="Barbash D.A."/>
            <person name="Barker D."/>
            <person name="Barsanti P."/>
            <person name="Batterham P."/>
            <person name="Batzoglou S."/>
            <person name="Begun D."/>
            <person name="Bhutkar A."/>
            <person name="Blanco E."/>
            <person name="Bosak S.A."/>
            <person name="Bradley R.K."/>
            <person name="Brand A.D."/>
            <person name="Brent M.R."/>
            <person name="Brooks A.N."/>
            <person name="Brown R.H."/>
            <person name="Butlin R.K."/>
            <person name="Caggese C."/>
            <person name="Calvi B.R."/>
            <person name="Bernardo de Carvalho A."/>
            <person name="Caspi A."/>
            <person name="Castrezana S."/>
            <person name="Celniker S.E."/>
            <person name="Chang J.L."/>
            <person name="Chapple C."/>
            <person name="Chatterji S."/>
            <person name="Chinwalla A."/>
            <person name="Civetta A."/>
            <person name="Clifton S.W."/>
            <person name="Comeron J.M."/>
            <person name="Costello J.C."/>
            <person name="Coyne J.A."/>
            <person name="Daub J."/>
            <person name="David R.G."/>
            <person name="Delcher A.L."/>
            <person name="Delehaunty K."/>
            <person name="Do C.B."/>
            <person name="Ebling H."/>
            <person name="Edwards K."/>
            <person name="Eickbush T."/>
            <person name="Evans J.D."/>
            <person name="Filipski A."/>
            <person name="Findeiss S."/>
            <person name="Freyhult E."/>
            <person name="Fulton L."/>
            <person name="Fulton R."/>
            <person name="Garcia A.C."/>
            <person name="Gardiner A."/>
            <person name="Garfield D.A."/>
            <person name="Garvin B.E."/>
            <person name="Gibson G."/>
            <person name="Gilbert D."/>
            <person name="Gnerre S."/>
            <person name="Godfrey J."/>
            <person name="Good R."/>
            <person name="Gotea V."/>
            <person name="Gravely B."/>
            <person name="Greenberg A.J."/>
            <person name="Griffiths-Jones S."/>
            <person name="Gross S."/>
            <person name="Guigo R."/>
            <person name="Gustafson E.A."/>
            <person name="Haerty W."/>
            <person name="Hahn M.W."/>
            <person name="Halligan D.L."/>
            <person name="Halpern A.L."/>
            <person name="Halter G.M."/>
            <person name="Han M.V."/>
            <person name="Heger A."/>
            <person name="Hillier L."/>
            <person name="Hinrichs A.S."/>
            <person name="Holmes I."/>
            <person name="Hoskins R.A."/>
            <person name="Hubisz M.J."/>
            <person name="Hultmark D."/>
            <person name="Huntley M.A."/>
            <person name="Jaffe D.B."/>
            <person name="Jagadeeshan S."/>
            <person name="Jeck W.R."/>
            <person name="Johnson J."/>
            <person name="Jones C.D."/>
            <person name="Jordan W.C."/>
            <person name="Karpen G.H."/>
            <person name="Kataoka E."/>
            <person name="Keightley P.D."/>
            <person name="Kheradpour P."/>
            <person name="Kirkness E.F."/>
            <person name="Koerich L.B."/>
            <person name="Kristiansen K."/>
            <person name="Kudrna D."/>
            <person name="Kulathinal R.J."/>
            <person name="Kumar S."/>
            <person name="Kwok R."/>
            <person name="Lander E."/>
            <person name="Langley C.H."/>
            <person name="Lapoint R."/>
            <person name="Lazzaro B.P."/>
            <person name="Lee S.J."/>
            <person name="Levesque L."/>
            <person name="Li R."/>
            <person name="Lin C.F."/>
            <person name="Lin M.F."/>
            <person name="Lindblad-Toh K."/>
            <person name="Llopart A."/>
            <person name="Long M."/>
            <person name="Low L."/>
            <person name="Lozovsky E."/>
            <person name="Lu J."/>
            <person name="Luo M."/>
            <person name="Machado C.A."/>
            <person name="Makalowski W."/>
            <person name="Marzo M."/>
            <person name="Matsuda M."/>
            <person name="Matzkin L."/>
            <person name="McAllister B."/>
            <person name="McBride C.S."/>
            <person name="McKernan B."/>
            <person name="McKernan K."/>
            <person name="Mendez-Lago M."/>
            <person name="Minx P."/>
            <person name="Mollenhauer M.U."/>
            <person name="Montooth K."/>
            <person name="Mount S.M."/>
            <person name="Mu X."/>
            <person name="Myers E."/>
            <person name="Negre B."/>
            <person name="Newfeld S."/>
            <person name="Nielsen R."/>
            <person name="Noor M.A."/>
            <person name="O'Grady P."/>
            <person name="Pachter L."/>
            <person name="Papaceit M."/>
            <person name="Parisi M.J."/>
            <person name="Parisi M."/>
            <person name="Parts L."/>
            <person name="Pedersen J.S."/>
            <person name="Pesole G."/>
            <person name="Phillippy A.M."/>
            <person name="Ponting C.P."/>
            <person name="Pop M."/>
            <person name="Porcelli D."/>
            <person name="Powell J.R."/>
            <person name="Prohaska S."/>
            <person name="Pruitt K."/>
            <person name="Puig M."/>
            <person name="Quesneville H."/>
            <person name="Ram K.R."/>
            <person name="Rand D."/>
            <person name="Rasmussen M.D."/>
            <person name="Reed L.K."/>
            <person name="Reenan R."/>
            <person name="Reily A."/>
            <person name="Remington K.A."/>
            <person name="Rieger T.T."/>
            <person name="Ritchie M.G."/>
            <person name="Robin C."/>
            <person name="Rogers Y.H."/>
            <person name="Rohde C."/>
            <person name="Rozas J."/>
            <person name="Rubenfield M.J."/>
            <person name="Ruiz A."/>
            <person name="Russo S."/>
            <person name="Salzberg S.L."/>
            <person name="Sanchez-Gracia A."/>
            <person name="Saranga D.J."/>
            <person name="Sato H."/>
            <person name="Schaeffer S.W."/>
            <person name="Schatz M.C."/>
            <person name="Schlenke T."/>
            <person name="Schwartz R."/>
            <person name="Segarra C."/>
            <person name="Singh R.S."/>
            <person name="Sirot L."/>
            <person name="Sirota M."/>
            <person name="Sisneros N.B."/>
            <person name="Smith C.D."/>
            <person name="Smith T.F."/>
            <person name="Spieth J."/>
            <person name="Stage D.E."/>
            <person name="Stark A."/>
            <person name="Stephan W."/>
            <person name="Strausberg R.L."/>
            <person name="Strempel S."/>
            <person name="Sturgill D."/>
            <person name="Sutton G."/>
            <person name="Sutton G.G."/>
            <person name="Tao W."/>
            <person name="Teichmann S."/>
            <person name="Tobari Y.N."/>
            <person name="Tomimura Y."/>
            <person name="Tsolas J.M."/>
            <person name="Valente V.L."/>
            <person name="Venter E."/>
            <person name="Venter J.C."/>
            <person name="Vicario S."/>
            <person name="Vieira F.G."/>
            <person name="Vilella A.J."/>
            <person name="Villasante A."/>
            <person name="Walenz B."/>
            <person name="Wang J."/>
            <person name="Wasserman M."/>
            <person name="Watts T."/>
            <person name="Wilson D."/>
            <person name="Wilson R.K."/>
            <person name="Wing R.A."/>
            <person name="Wolfner M.F."/>
            <person name="Wong A."/>
            <person name="Wong G.K."/>
            <person name="Wu C.I."/>
            <person name="Wu G."/>
            <person name="Yamamoto D."/>
            <person name="Yang H.P."/>
            <person name="Yang S.P."/>
            <person name="Yorke J.A."/>
            <person name="Yoshida K."/>
            <person name="Zdobnov E."/>
            <person name="Zhang P."/>
            <person name="Zhang Y."/>
            <person name="Zimin A.V."/>
            <person name="Baldwin J."/>
            <person name="Abdouelleil A."/>
            <person name="Abdulkadir J."/>
            <person name="Abebe A."/>
            <person name="Abera B."/>
            <person name="Abreu J."/>
            <person name="Acer S.C."/>
            <person name="Aftuck L."/>
            <person name="Alexander A."/>
            <person name="An P."/>
            <person name="Anderson E."/>
            <person name="Anderson S."/>
            <person name="Arachi H."/>
            <person name="Azer M."/>
            <person name="Bachantsang P."/>
            <person name="Barry A."/>
            <person name="Bayul T."/>
            <person name="Berlin A."/>
            <person name="Bessette D."/>
            <person name="Bloom T."/>
            <person name="Blye J."/>
            <person name="Boguslavskiy L."/>
            <person name="Bonnet C."/>
            <person name="Boukhgalter B."/>
            <person name="Bourzgui I."/>
            <person name="Brown A."/>
            <person name="Cahill P."/>
            <person name="Channer S."/>
            <person name="Cheshatsang Y."/>
            <person name="Chuda L."/>
            <person name="Citroen M."/>
            <person name="Collymore A."/>
            <person name="Cooke P."/>
            <person name="Costello M."/>
            <person name="D'Aco K."/>
            <person name="Daza R."/>
            <person name="De Haan G."/>
            <person name="DeGray S."/>
            <person name="DeMaso C."/>
            <person name="Dhargay N."/>
            <person name="Dooley K."/>
            <person name="Dooley E."/>
            <person name="Doricent M."/>
            <person name="Dorje P."/>
            <person name="Dorjee K."/>
            <person name="Dupes A."/>
            <person name="Elong R."/>
            <person name="Falk J."/>
            <person name="Farina A."/>
            <person name="Faro S."/>
            <person name="Ferguson D."/>
            <person name="Fisher S."/>
            <person name="Foley C.D."/>
            <person name="Franke A."/>
            <person name="Friedrich D."/>
            <person name="Gadbois L."/>
            <person name="Gearin G."/>
            <person name="Gearin C.R."/>
            <person name="Giannoukos G."/>
            <person name="Goode T."/>
            <person name="Graham J."/>
            <person name="Grandbois E."/>
            <person name="Grewal S."/>
            <person name="Gyaltsen K."/>
            <person name="Hafez N."/>
            <person name="Hagos B."/>
            <person name="Hall J."/>
            <person name="Henson C."/>
            <person name="Hollinger A."/>
            <person name="Honan T."/>
            <person name="Huard M.D."/>
            <person name="Hughes L."/>
            <person name="Hurhula B."/>
            <person name="Husby M.E."/>
            <person name="Kamat A."/>
            <person name="Kanga B."/>
            <person name="Kashin S."/>
            <person name="Khazanovich D."/>
            <person name="Kisner P."/>
            <person name="Lance K."/>
            <person name="Lara M."/>
            <person name="Lee W."/>
            <person name="Lennon N."/>
            <person name="Letendre F."/>
            <person name="LeVine R."/>
            <person name="Lipovsky A."/>
            <person name="Liu X."/>
            <person name="Liu J."/>
            <person name="Liu S."/>
            <person name="Lokyitsang T."/>
            <person name="Lokyitsang Y."/>
            <person name="Lubonja R."/>
            <person name="Lui A."/>
            <person name="MacDonald P."/>
            <person name="Magnisalis V."/>
            <person name="Maru K."/>
            <person name="Matthews C."/>
            <person name="McCusker W."/>
            <person name="McDonough S."/>
            <person name="Mehta T."/>
            <person name="Meldrim J."/>
            <person name="Meneus L."/>
            <person name="Mihai O."/>
            <person name="Mihalev A."/>
            <person name="Mihova T."/>
            <person name="Mittelman R."/>
            <person name="Mlenga V."/>
            <person name="Montmayeur A."/>
            <person name="Mulrain L."/>
            <person name="Navidi A."/>
            <person name="Naylor J."/>
            <person name="Negash T."/>
            <person name="Nguyen T."/>
            <person name="Nguyen N."/>
            <person name="Nicol R."/>
            <person name="Norbu C."/>
            <person name="Norbu N."/>
            <person name="Novod N."/>
            <person name="O'Neill B."/>
            <person name="Osman S."/>
            <person name="Markiewicz E."/>
            <person name="Oyono O.L."/>
            <person name="Patti C."/>
            <person name="Phunkhang P."/>
            <person name="Pierre F."/>
            <person name="Priest M."/>
            <person name="Raghuraman S."/>
            <person name="Rege F."/>
            <person name="Reyes R."/>
            <person name="Rise C."/>
            <person name="Rogov P."/>
            <person name="Ross K."/>
            <person name="Ryan E."/>
            <person name="Settipalli S."/>
            <person name="Shea T."/>
            <person name="Sherpa N."/>
            <person name="Shi L."/>
            <person name="Shih D."/>
            <person name="Sparrow T."/>
            <person name="Spaulding J."/>
            <person name="Stalker J."/>
            <person name="Stange-Thomann N."/>
            <person name="Stavropoulos S."/>
            <person name="Stone C."/>
            <person name="Strader C."/>
            <person name="Tesfaye S."/>
            <person name="Thomson T."/>
            <person name="Thoulutsang Y."/>
            <person name="Thoulutsang D."/>
            <person name="Topham K."/>
            <person name="Topping I."/>
            <person name="Tsamla T."/>
            <person name="Vassiliev H."/>
            <person name="Vo A."/>
            <person name="Wangchuk T."/>
            <person name="Wangdi T."/>
            <person name="Weiand M."/>
            <person name="Wilkinson J."/>
            <person name="Wilson A."/>
            <person name="Yadav S."/>
            <person name="Young G."/>
            <person name="Yu Q."/>
            <person name="Zembek L."/>
            <person name="Zhong D."/>
            <person name="Zimmer A."/>
            <person name="Zwirko Z."/>
            <person name="Jaffe D.B."/>
            <person name="Alvarez P."/>
            <person name="Brockman W."/>
            <person name="Butler J."/>
            <person name="Chin C."/>
            <person name="Gnerre S."/>
            <person name="Grabherr M."/>
            <person name="Kleber M."/>
            <person name="Mauceli E."/>
            <person name="MacCallum I."/>
        </authorList>
    </citation>
    <scope>NUCLEOTIDE SEQUENCE [LARGE SCALE GENOMIC DNA]</scope>
    <source>
        <strain evidence="18">Tucson 14030-0811.24</strain>
    </source>
</reference>
<evidence type="ECO:0000256" key="5">
    <source>
        <dbReference type="ARBA" id="ARBA00022692"/>
    </source>
</evidence>
<dbReference type="CDD" id="cd07521">
    <property type="entry name" value="HAD_FCP1-like"/>
    <property type="match status" value="1"/>
</dbReference>
<evidence type="ECO:0000256" key="8">
    <source>
        <dbReference type="ARBA" id="ARBA00022946"/>
    </source>
</evidence>
<gene>
    <name evidence="17" type="primary">Dwil\GK18701</name>
    <name evidence="17" type="ORF">Dwil_GK18701</name>
</gene>
<dbReference type="PROSITE" id="PS50969">
    <property type="entry name" value="FCP1"/>
    <property type="match status" value="1"/>
</dbReference>
<feature type="domain" description="FCP1 homology" evidence="16">
    <location>
        <begin position="167"/>
        <end position="310"/>
    </location>
</feature>
<dbReference type="GO" id="GO:0016787">
    <property type="term" value="F:hydrolase activity"/>
    <property type="evidence" value="ECO:0007669"/>
    <property type="project" value="UniProtKB-KW"/>
</dbReference>
<evidence type="ECO:0000313" key="17">
    <source>
        <dbReference type="EMBL" id="EDW80356.1"/>
    </source>
</evidence>
<keyword evidence="17" id="KW-0378">Hydrolase</keyword>
<comment type="function">
    <text evidence="1 14">Essential component of the TIM23 complex, a complex that mediates the translocation of transit peptide-containing proteins across the mitochondrial inner membrane.</text>
</comment>
<evidence type="ECO:0000256" key="11">
    <source>
        <dbReference type="ARBA" id="ARBA00023128"/>
    </source>
</evidence>
<dbReference type="STRING" id="7260.B4N7L7"/>
<dbReference type="PhylomeDB" id="B4N7L7"/>
<evidence type="ECO:0000313" key="18">
    <source>
        <dbReference type="Proteomes" id="UP000007798"/>
    </source>
</evidence>
<evidence type="ECO:0000256" key="12">
    <source>
        <dbReference type="ARBA" id="ARBA00023136"/>
    </source>
</evidence>
<feature type="region of interest" description="Disordered" evidence="15">
    <location>
        <begin position="44"/>
        <end position="79"/>
    </location>
</feature>
<keyword evidence="12 14" id="KW-0472">Membrane</keyword>
<evidence type="ECO:0000256" key="10">
    <source>
        <dbReference type="ARBA" id="ARBA00023010"/>
    </source>
</evidence>
<proteinExistence type="inferred from homology"/>
<keyword evidence="7 14" id="KW-0653">Protein transport</keyword>
<keyword evidence="9 14" id="KW-1133">Transmembrane helix</keyword>
<keyword evidence="8 14" id="KW-0809">Transit peptide</keyword>
<dbReference type="SMR" id="B4N7L7"/>
<dbReference type="InterPro" id="IPR036412">
    <property type="entry name" value="HAD-like_sf"/>
</dbReference>
<evidence type="ECO:0000256" key="2">
    <source>
        <dbReference type="ARBA" id="ARBA00004434"/>
    </source>
</evidence>
<dbReference type="KEGG" id="dwi:6646705"/>
<comment type="subcellular location">
    <subcellularLocation>
        <location evidence="2 14">Mitochondrion inner membrane</location>
        <topology evidence="2 14">Single-pass membrane protein</topology>
    </subcellularLocation>
</comment>
<dbReference type="Gene3D" id="3.40.50.1000">
    <property type="entry name" value="HAD superfamily/HAD-like"/>
    <property type="match status" value="1"/>
</dbReference>
<dbReference type="EMBL" id="CH964214">
    <property type="protein sequence ID" value="EDW80356.1"/>
    <property type="molecule type" value="Genomic_DNA"/>
</dbReference>
<dbReference type="FunFam" id="3.40.50.1000:FF:000019">
    <property type="entry name" value="Mitochondrial import inner membrane translocase subunit TIM50"/>
    <property type="match status" value="1"/>
</dbReference>
<evidence type="ECO:0000256" key="4">
    <source>
        <dbReference type="ARBA" id="ARBA00022448"/>
    </source>
</evidence>
<evidence type="ECO:0000256" key="13">
    <source>
        <dbReference type="ARBA" id="ARBA00061911"/>
    </source>
</evidence>
<evidence type="ECO:0000256" key="1">
    <source>
        <dbReference type="ARBA" id="ARBA00002959"/>
    </source>
</evidence>
<dbReference type="GO" id="GO:0015031">
    <property type="term" value="P:protein transport"/>
    <property type="evidence" value="ECO:0007669"/>
    <property type="project" value="UniProtKB-KW"/>
</dbReference>
<protein>
    <recommendedName>
        <fullName evidence="14">Mitochondrial import inner membrane translocase subunit TIM50</fullName>
    </recommendedName>
</protein>
<accession>B4N7L7</accession>
<evidence type="ECO:0000256" key="14">
    <source>
        <dbReference type="RuleBase" id="RU365079"/>
    </source>
</evidence>
<dbReference type="PANTHER" id="PTHR12210">
    <property type="entry name" value="DULLARD PROTEIN PHOSPHATASE"/>
    <property type="match status" value="1"/>
</dbReference>
<dbReference type="OrthoDB" id="287041at2759"/>
<dbReference type="FunCoup" id="B4N7L7">
    <property type="interactions" value="1161"/>
</dbReference>
<evidence type="ECO:0000256" key="7">
    <source>
        <dbReference type="ARBA" id="ARBA00022927"/>
    </source>
</evidence>
<dbReference type="eggNOG" id="KOG2832">
    <property type="taxonomic scope" value="Eukaryota"/>
</dbReference>
<evidence type="ECO:0000256" key="3">
    <source>
        <dbReference type="ARBA" id="ARBA00006344"/>
    </source>
</evidence>
<dbReference type="InterPro" id="IPR004274">
    <property type="entry name" value="FCP1_dom"/>
</dbReference>
<dbReference type="OMA" id="PYGYISY"/>
<name>B4N7L7_DROWI</name>
<keyword evidence="6" id="KW-0999">Mitochondrion inner membrane</keyword>
<keyword evidence="11 14" id="KW-0496">Mitochondrion</keyword>
<keyword evidence="10 14" id="KW-0811">Translocation</keyword>
<feature type="transmembrane region" description="Helical" evidence="14">
    <location>
        <begin position="90"/>
        <end position="108"/>
    </location>
</feature>
<organism evidence="17 18">
    <name type="scientific">Drosophila willistoni</name>
    <name type="common">Fruit fly</name>
    <dbReference type="NCBI Taxonomy" id="7260"/>
    <lineage>
        <taxon>Eukaryota</taxon>
        <taxon>Metazoa</taxon>
        <taxon>Ecdysozoa</taxon>
        <taxon>Arthropoda</taxon>
        <taxon>Hexapoda</taxon>
        <taxon>Insecta</taxon>
        <taxon>Pterygota</taxon>
        <taxon>Neoptera</taxon>
        <taxon>Endopterygota</taxon>
        <taxon>Diptera</taxon>
        <taxon>Brachycera</taxon>
        <taxon>Muscomorpha</taxon>
        <taxon>Ephydroidea</taxon>
        <taxon>Drosophilidae</taxon>
        <taxon>Drosophila</taxon>
        <taxon>Sophophora</taxon>
    </lineage>
</organism>
<dbReference type="GO" id="GO:0005744">
    <property type="term" value="C:TIM23 mitochondrial import inner membrane translocase complex"/>
    <property type="evidence" value="ECO:0007669"/>
    <property type="project" value="UniProtKB-UniRule"/>
</dbReference>
<sequence>MVNCGTWMKVLQHKNRRGRETWSIKRIGIFRNWWRSYRNTKKTSKAVSGSASKPNGEPRASSQPPDASRPSPESPAKKILGRNFRRKRQIFGSILLGTLSSCILWAVYELGKPELDQRSQPIEDELSELPYPQQYLQRMWRSLHYYQKMLEEPLPTKLLPNELEPPYIQPRYSLVLEINDVLVHPDWTYQTGWRFKKRPGVDYFLQQCSKHYEICVYTSEQGTTAFPILDALDQFGFIRYRLVRDATQLVDGQHIKNLNRLNRNLSRVILVDWDRKASPLHPDNTFVMSRWLGNDDDVQLFDLVAFLQLIAEHKVDDVREVLHYYRQFDDPIEKFKENQRKLLEQKQEKSDAEVETKSKSLSRHWTRSFMGSCTN</sequence>
<keyword evidence="4 14" id="KW-0813">Transport</keyword>
<comment type="similarity">
    <text evidence="3 14">Belongs to the TIM50 family.</text>
</comment>
<evidence type="ECO:0000259" key="16">
    <source>
        <dbReference type="PROSITE" id="PS50969"/>
    </source>
</evidence>
<dbReference type="InterPro" id="IPR023214">
    <property type="entry name" value="HAD_sf"/>
</dbReference>
<evidence type="ECO:0000256" key="6">
    <source>
        <dbReference type="ARBA" id="ARBA00022792"/>
    </source>
</evidence>
<evidence type="ECO:0000256" key="9">
    <source>
        <dbReference type="ARBA" id="ARBA00022989"/>
    </source>
</evidence>
<dbReference type="SUPFAM" id="SSF56784">
    <property type="entry name" value="HAD-like"/>
    <property type="match status" value="1"/>
</dbReference>
<dbReference type="InterPro" id="IPR050365">
    <property type="entry name" value="TIM50"/>
</dbReference>
<keyword evidence="5 14" id="KW-0812">Transmembrane</keyword>
<evidence type="ECO:0000256" key="15">
    <source>
        <dbReference type="SAM" id="MobiDB-lite"/>
    </source>
</evidence>
<keyword evidence="18" id="KW-1185">Reference proteome</keyword>
<dbReference type="AlphaFoldDB" id="B4N7L7"/>
<dbReference type="InParanoid" id="B4N7L7"/>